<dbReference type="InterPro" id="IPR021710">
    <property type="entry name" value="DUF3293"/>
</dbReference>
<proteinExistence type="predicted"/>
<sequence length="160" mass="17126">MLAVGHSDQRRGFLAAGYGRPGERFRLAAFPAGGPGSGPASQGMSWAPVGRRWAVVTAWNPGGRRASGEHNETAQRTLSQRWKGAALDGLNGEGAWAEPALILLDAPLTEALRLGREFDQAAILYGVGRRVALVWLNRGRTRIERYWAAPVGGSGEARPV</sequence>
<dbReference type="Proteomes" id="UP000236379">
    <property type="component" value="Unassembled WGS sequence"/>
</dbReference>
<accession>A0A2K3UUW2</accession>
<gene>
    <name evidence="1" type="ORF">CVO96_02055</name>
</gene>
<evidence type="ECO:0000313" key="1">
    <source>
        <dbReference type="EMBL" id="PNY80310.1"/>
    </source>
</evidence>
<dbReference type="AlphaFoldDB" id="A0A2K3UUW2"/>
<dbReference type="EMBL" id="PPPD01000001">
    <property type="protein sequence ID" value="PNY80310.1"/>
    <property type="molecule type" value="Genomic_DNA"/>
</dbReference>
<reference evidence="1 2" key="1">
    <citation type="submission" date="2018-01" db="EMBL/GenBank/DDBJ databases">
        <title>Deinococcus koreensis sp. nov., a radiation-resistant bacterium isolated from river water.</title>
        <authorList>
            <person name="Choi A."/>
        </authorList>
    </citation>
    <scope>NUCLEOTIDE SEQUENCE [LARGE SCALE GENOMIC DNA]</scope>
    <source>
        <strain evidence="1 2">SJW1-2</strain>
    </source>
</reference>
<evidence type="ECO:0000313" key="2">
    <source>
        <dbReference type="Proteomes" id="UP000236379"/>
    </source>
</evidence>
<keyword evidence="2" id="KW-1185">Reference proteome</keyword>
<dbReference type="Pfam" id="PF11697">
    <property type="entry name" value="DUF3293"/>
    <property type="match status" value="1"/>
</dbReference>
<organism evidence="1 2">
    <name type="scientific">Deinococcus koreensis</name>
    <dbReference type="NCBI Taxonomy" id="2054903"/>
    <lineage>
        <taxon>Bacteria</taxon>
        <taxon>Thermotogati</taxon>
        <taxon>Deinococcota</taxon>
        <taxon>Deinococci</taxon>
        <taxon>Deinococcales</taxon>
        <taxon>Deinococcaceae</taxon>
        <taxon>Deinococcus</taxon>
    </lineage>
</organism>
<comment type="caution">
    <text evidence="1">The sequence shown here is derived from an EMBL/GenBank/DDBJ whole genome shotgun (WGS) entry which is preliminary data.</text>
</comment>
<dbReference type="OrthoDB" id="66387at2"/>
<protein>
    <submittedName>
        <fullName evidence="1">DUF3293 domain-containing protein</fullName>
    </submittedName>
</protein>
<name>A0A2K3UUW2_9DEIO</name>